<dbReference type="EC" id="2.7.7.19" evidence="3"/>
<dbReference type="PANTHER" id="PTHR10682:SF23">
    <property type="entry name" value="POLYNUCLEOTIDE ADENYLYLTRANSFERASE"/>
    <property type="match status" value="1"/>
</dbReference>
<accession>A0A6A6DIE4</accession>
<comment type="similarity">
    <text evidence="2">Belongs to the poly(A) polymerase family.</text>
</comment>
<dbReference type="GO" id="GO:0003723">
    <property type="term" value="F:RNA binding"/>
    <property type="evidence" value="ECO:0007669"/>
    <property type="project" value="InterPro"/>
</dbReference>
<dbReference type="Gene3D" id="3.30.460.10">
    <property type="entry name" value="Beta Polymerase, domain 2"/>
    <property type="match status" value="1"/>
</dbReference>
<dbReference type="InterPro" id="IPR005135">
    <property type="entry name" value="Endo/exonuclease/phosphatase"/>
</dbReference>
<keyword evidence="7" id="KW-0067">ATP-binding</keyword>
<dbReference type="AlphaFoldDB" id="A0A6A6DIE4"/>
<evidence type="ECO:0000256" key="5">
    <source>
        <dbReference type="ARBA" id="ARBA00022679"/>
    </source>
</evidence>
<feature type="domain" description="MJ1316 RNA cyclic group end recognition" evidence="11">
    <location>
        <begin position="1148"/>
        <end position="1218"/>
    </location>
</feature>
<evidence type="ECO:0000256" key="6">
    <source>
        <dbReference type="ARBA" id="ARBA00022741"/>
    </source>
</evidence>
<dbReference type="Pfam" id="PF04928">
    <property type="entry name" value="PAP_central"/>
    <property type="match status" value="1"/>
</dbReference>
<keyword evidence="5" id="KW-0808">Transferase</keyword>
<dbReference type="GO" id="GO:0005524">
    <property type="term" value="F:ATP binding"/>
    <property type="evidence" value="ECO:0007669"/>
    <property type="project" value="UniProtKB-KW"/>
</dbReference>
<dbReference type="InterPro" id="IPR040459">
    <property type="entry name" value="MJ1316"/>
</dbReference>
<evidence type="ECO:0000256" key="8">
    <source>
        <dbReference type="ARBA" id="ARBA00023242"/>
    </source>
</evidence>
<evidence type="ECO:0000313" key="13">
    <source>
        <dbReference type="EMBL" id="KAF2177336.1"/>
    </source>
</evidence>
<dbReference type="EMBL" id="ML994689">
    <property type="protein sequence ID" value="KAF2177336.1"/>
    <property type="molecule type" value="Genomic_DNA"/>
</dbReference>
<comment type="subcellular location">
    <subcellularLocation>
        <location evidence="1">Nucleus</location>
    </subcellularLocation>
</comment>
<dbReference type="Pfam" id="PF03372">
    <property type="entry name" value="Exo_endo_phos"/>
    <property type="match status" value="1"/>
</dbReference>
<feature type="region of interest" description="Disordered" evidence="9">
    <location>
        <begin position="1097"/>
        <end position="1146"/>
    </location>
</feature>
<keyword evidence="14" id="KW-1185">Reference proteome</keyword>
<feature type="compositionally biased region" description="Acidic residues" evidence="9">
    <location>
        <begin position="1100"/>
        <end position="1119"/>
    </location>
</feature>
<evidence type="ECO:0000259" key="10">
    <source>
        <dbReference type="Pfam" id="PF03372"/>
    </source>
</evidence>
<reference evidence="13" key="1">
    <citation type="journal article" date="2020" name="Stud. Mycol.">
        <title>101 Dothideomycetes genomes: a test case for predicting lifestyles and emergence of pathogens.</title>
        <authorList>
            <person name="Haridas S."/>
            <person name="Albert R."/>
            <person name="Binder M."/>
            <person name="Bloem J."/>
            <person name="Labutti K."/>
            <person name="Salamov A."/>
            <person name="Andreopoulos B."/>
            <person name="Baker S."/>
            <person name="Barry K."/>
            <person name="Bills G."/>
            <person name="Bluhm B."/>
            <person name="Cannon C."/>
            <person name="Castanera R."/>
            <person name="Culley D."/>
            <person name="Daum C."/>
            <person name="Ezra D."/>
            <person name="Gonzalez J."/>
            <person name="Henrissat B."/>
            <person name="Kuo A."/>
            <person name="Liang C."/>
            <person name="Lipzen A."/>
            <person name="Lutzoni F."/>
            <person name="Magnuson J."/>
            <person name="Mondo S."/>
            <person name="Nolan M."/>
            <person name="Ohm R."/>
            <person name="Pangilinan J."/>
            <person name="Park H.-J."/>
            <person name="Ramirez L."/>
            <person name="Alfaro M."/>
            <person name="Sun H."/>
            <person name="Tritt A."/>
            <person name="Yoshinaga Y."/>
            <person name="Zwiers L.-H."/>
            <person name="Turgeon B."/>
            <person name="Goodwin S."/>
            <person name="Spatafora J."/>
            <person name="Crous P."/>
            <person name="Grigoriev I."/>
        </authorList>
    </citation>
    <scope>NUCLEOTIDE SEQUENCE</scope>
    <source>
        <strain evidence="13">CBS 207.26</strain>
    </source>
</reference>
<dbReference type="InterPro" id="IPR011068">
    <property type="entry name" value="NuclTrfase_I-like_C"/>
</dbReference>
<keyword evidence="8" id="KW-0539">Nucleus</keyword>
<evidence type="ECO:0000256" key="4">
    <source>
        <dbReference type="ARBA" id="ARBA00022664"/>
    </source>
</evidence>
<evidence type="ECO:0000256" key="7">
    <source>
        <dbReference type="ARBA" id="ARBA00022840"/>
    </source>
</evidence>
<dbReference type="GO" id="GO:0006397">
    <property type="term" value="P:mRNA processing"/>
    <property type="evidence" value="ECO:0007669"/>
    <property type="project" value="UniProtKB-KW"/>
</dbReference>
<dbReference type="GO" id="GO:0005634">
    <property type="term" value="C:nucleus"/>
    <property type="evidence" value="ECO:0007669"/>
    <property type="project" value="UniProtKB-SubCell"/>
</dbReference>
<feature type="domain" description="Endonuclease/exonuclease/phosphatase" evidence="10">
    <location>
        <begin position="286"/>
        <end position="581"/>
    </location>
</feature>
<name>A0A6A6DIE4_9PEZI</name>
<dbReference type="SUPFAM" id="SSF81631">
    <property type="entry name" value="PAP/OAS1 substrate-binding domain"/>
    <property type="match status" value="1"/>
</dbReference>
<evidence type="ECO:0000259" key="12">
    <source>
        <dbReference type="Pfam" id="PF04928"/>
    </source>
</evidence>
<evidence type="ECO:0000259" key="11">
    <source>
        <dbReference type="Pfam" id="PF04457"/>
    </source>
</evidence>
<dbReference type="Proteomes" id="UP000800200">
    <property type="component" value="Unassembled WGS sequence"/>
</dbReference>
<organism evidence="13 14">
    <name type="scientific">Zopfia rhizophila CBS 207.26</name>
    <dbReference type="NCBI Taxonomy" id="1314779"/>
    <lineage>
        <taxon>Eukaryota</taxon>
        <taxon>Fungi</taxon>
        <taxon>Dikarya</taxon>
        <taxon>Ascomycota</taxon>
        <taxon>Pezizomycotina</taxon>
        <taxon>Dothideomycetes</taxon>
        <taxon>Dothideomycetes incertae sedis</taxon>
        <taxon>Zopfiaceae</taxon>
        <taxon>Zopfia</taxon>
    </lineage>
</organism>
<dbReference type="Gene3D" id="3.30.70.590">
    <property type="entry name" value="Poly(A) polymerase predicted RNA binding domain"/>
    <property type="match status" value="1"/>
</dbReference>
<evidence type="ECO:0000256" key="9">
    <source>
        <dbReference type="SAM" id="MobiDB-lite"/>
    </source>
</evidence>
<sequence length="1234" mass="138123">MAGTDETSLPPSFAINSYETAICVIPPAGECQNIDQLRSLYDKGYGKWPSHINLIYPFVAPESLPRARELIQSKLAETHSESQERTQRVCLDSSGYFTHETTNTIYLCESKGLASSAFPYFRSLALQCLGHEPEPCNFHLTIGQSEGLTESSRGFLLRKANLLPRLEFQIQSLAILIRERIPGQHKSANRMRIWGIINVPGSTDFKPSPLSEFWIKSDQKEDVSEEEDTNDTEVSDDSKESTVTLPFSREVQPGKTYHFCPETGLWTSSSTYPDNEIMPTTLTISSYNVLVDSEYPPARDSNPLLLTAILSRSALADIIILQEVSDDFLSYLLANAEIRQLYPYTSHGPPNQPGIGPLPSLRNVVILSILPFTWVLLPFHRRHKGAVVAQFDTISKTGGSKSVPLVVSGIHLTCGLTDGSVAAKKMQLQNLKNYLSRNFPSNPWVVAGDFNVTTSTYTIDTALRNKSISQQTSKTLTSIEDILAEAGLLDAWSVARVEATHDSASGVQRLDSDDLYEGEDGATFNPRENELAAATSGTSNNRPQRYDRILVKPEGLLYVNQFNLFGFSQDHNGMPVLPSDHWGIKATMKVYADATGKISGNLDVLKQYPLHLKQASPDISNVSALTWSLSEHQMFPTEEEIQGRKEAFTLIKVVLLGSSDDDDASTSDIPMVIIPVGSYAMGVWTSSSDIDCLCIGSISSKTFFKLARQRIRNGGGLGVRLLRKVEANTGTMLELSVNGVNMDLQYCPAARIIERWSELPTLPSTDAIYNLPMLSLRKLKPYRDISYIQRTLPSLPTFRLAYRCIRLWAIKRGIYSSKFGYLGGIHITLMLSWICKRVAHQVGSVTATDLVTTFFHHYGNFDWKNDMLFDPFFHKDRLRYQRAAREPMVILGFHAPNANVAHTSSIPGLNILVKEFKLANRHLSVNGMTWAKFLGEPENEKARQLSASAKEFLNSYESYVRIDMQYWGRSLGKGKGLVGWLESRCLLLVVDINKAFPDLEIRIWPARFTERKAADAESDYHGCYLIGLSKGESMEFPASKEDKLASKNKLQKILTRFQTQLQSDEKYYNPSSSYIGVELVKQGEVKSFQLDTREWGDYVPDFEDDSDDEDAPDEPDDALGDPPTTYKLPIRPGPPSPSTSIPVSTNKLRPASDVLNRLRWDPNLDPLDYIVGYEDRFLGAKETTLENWKTEQTDDEFIPQHRILYFKRRGDGVVVWERARRIDAIFGSGVGAGS</sequence>
<keyword evidence="6" id="KW-0547">Nucleotide-binding</keyword>
<dbReference type="OrthoDB" id="10263155at2759"/>
<dbReference type="PANTHER" id="PTHR10682">
    <property type="entry name" value="POLY A POLYMERASE"/>
    <property type="match status" value="1"/>
</dbReference>
<dbReference type="InterPro" id="IPR007012">
    <property type="entry name" value="PolA_pol_cen_dom"/>
</dbReference>
<dbReference type="GO" id="GO:0031123">
    <property type="term" value="P:RNA 3'-end processing"/>
    <property type="evidence" value="ECO:0007669"/>
    <property type="project" value="InterPro"/>
</dbReference>
<evidence type="ECO:0000256" key="2">
    <source>
        <dbReference type="ARBA" id="ARBA00010912"/>
    </source>
</evidence>
<dbReference type="InterPro" id="IPR036691">
    <property type="entry name" value="Endo/exonu/phosph_ase_sf"/>
</dbReference>
<dbReference type="GO" id="GO:1990817">
    <property type="term" value="F:poly(A) RNA polymerase activity"/>
    <property type="evidence" value="ECO:0007669"/>
    <property type="project" value="UniProtKB-EC"/>
</dbReference>
<dbReference type="SUPFAM" id="SSF56219">
    <property type="entry name" value="DNase I-like"/>
    <property type="match status" value="1"/>
</dbReference>
<dbReference type="InterPro" id="IPR043519">
    <property type="entry name" value="NT_sf"/>
</dbReference>
<evidence type="ECO:0000313" key="14">
    <source>
        <dbReference type="Proteomes" id="UP000800200"/>
    </source>
</evidence>
<dbReference type="Pfam" id="PF13563">
    <property type="entry name" value="2_5_RNA_ligase2"/>
    <property type="match status" value="1"/>
</dbReference>
<gene>
    <name evidence="13" type="ORF">K469DRAFT_644356</name>
</gene>
<evidence type="ECO:0000256" key="3">
    <source>
        <dbReference type="ARBA" id="ARBA00012388"/>
    </source>
</evidence>
<feature type="domain" description="Poly(A) polymerase central" evidence="12">
    <location>
        <begin position="797"/>
        <end position="921"/>
    </location>
</feature>
<keyword evidence="4" id="KW-0507">mRNA processing</keyword>
<dbReference type="SUPFAM" id="SSF55003">
    <property type="entry name" value="PAP/Archaeal CCA-adding enzyme, C-terminal domain"/>
    <property type="match status" value="1"/>
</dbReference>
<feature type="region of interest" description="Disordered" evidence="9">
    <location>
        <begin position="216"/>
        <end position="243"/>
    </location>
</feature>
<dbReference type="Gene3D" id="1.10.1410.10">
    <property type="match status" value="1"/>
</dbReference>
<proteinExistence type="inferred from homology"/>
<feature type="compositionally biased region" description="Acidic residues" evidence="9">
    <location>
        <begin position="223"/>
        <end position="235"/>
    </location>
</feature>
<evidence type="ECO:0000256" key="1">
    <source>
        <dbReference type="ARBA" id="ARBA00004123"/>
    </source>
</evidence>
<dbReference type="SUPFAM" id="SSF81301">
    <property type="entry name" value="Nucleotidyltransferase"/>
    <property type="match status" value="1"/>
</dbReference>
<dbReference type="Pfam" id="PF04457">
    <property type="entry name" value="MJ1316"/>
    <property type="match status" value="1"/>
</dbReference>
<protein>
    <recommendedName>
        <fullName evidence="3">polynucleotide adenylyltransferase</fullName>
        <ecNumber evidence="3">2.7.7.19</ecNumber>
    </recommendedName>
</protein>
<dbReference type="Gene3D" id="3.90.1140.10">
    <property type="entry name" value="Cyclic phosphodiesterase"/>
    <property type="match status" value="1"/>
</dbReference>
<dbReference type="Gene3D" id="3.60.10.10">
    <property type="entry name" value="Endonuclease/exonuclease/phosphatase"/>
    <property type="match status" value="1"/>
</dbReference>
<feature type="region of interest" description="Disordered" evidence="9">
    <location>
        <begin position="508"/>
        <end position="541"/>
    </location>
</feature>